<dbReference type="PROSITE" id="PS50835">
    <property type="entry name" value="IG_LIKE"/>
    <property type="match status" value="1"/>
</dbReference>
<feature type="domain" description="SEP" evidence="16">
    <location>
        <begin position="363"/>
        <end position="428"/>
    </location>
</feature>
<feature type="domain" description="UBX" evidence="14">
    <location>
        <begin position="475"/>
        <end position="552"/>
    </location>
</feature>
<feature type="region of interest" description="Disordered" evidence="12">
    <location>
        <begin position="231"/>
        <end position="300"/>
    </location>
</feature>
<evidence type="ECO:0000256" key="7">
    <source>
        <dbReference type="ARBA" id="ARBA00023157"/>
    </source>
</evidence>
<keyword evidence="18" id="KW-1185">Reference proteome</keyword>
<evidence type="ECO:0000259" key="16">
    <source>
        <dbReference type="PROSITE" id="PS51399"/>
    </source>
</evidence>
<dbReference type="Pfam" id="PF08059">
    <property type="entry name" value="SEP"/>
    <property type="match status" value="1"/>
</dbReference>
<dbReference type="InterPro" id="IPR003598">
    <property type="entry name" value="Ig_sub2"/>
</dbReference>
<feature type="chain" id="PRO_5034900872" evidence="13">
    <location>
        <begin position="25"/>
        <end position="554"/>
    </location>
</feature>
<dbReference type="SMART" id="SM00406">
    <property type="entry name" value="IGv"/>
    <property type="match status" value="1"/>
</dbReference>
<evidence type="ECO:0000256" key="10">
    <source>
        <dbReference type="ARBA" id="ARBA00023242"/>
    </source>
</evidence>
<dbReference type="GO" id="GO:0000045">
    <property type="term" value="P:autophagosome assembly"/>
    <property type="evidence" value="ECO:0007669"/>
    <property type="project" value="TreeGrafter"/>
</dbReference>
<dbReference type="SMART" id="SM00553">
    <property type="entry name" value="SEP"/>
    <property type="match status" value="1"/>
</dbReference>
<reference evidence="17" key="1">
    <citation type="submission" date="2025-08" db="UniProtKB">
        <authorList>
            <consortium name="Ensembl"/>
        </authorList>
    </citation>
    <scope>IDENTIFICATION</scope>
</reference>
<keyword evidence="8" id="KW-0325">Glycoprotein</keyword>
<dbReference type="GO" id="GO:0005634">
    <property type="term" value="C:nucleus"/>
    <property type="evidence" value="ECO:0007669"/>
    <property type="project" value="UniProtKB-SubCell"/>
</dbReference>
<reference evidence="17" key="2">
    <citation type="submission" date="2025-09" db="UniProtKB">
        <authorList>
            <consortium name="Ensembl"/>
        </authorList>
    </citation>
    <scope>IDENTIFICATION</scope>
</reference>
<dbReference type="GO" id="GO:0031468">
    <property type="term" value="P:nuclear membrane reassembly"/>
    <property type="evidence" value="ECO:0007669"/>
    <property type="project" value="TreeGrafter"/>
</dbReference>
<feature type="compositionally biased region" description="Basic and acidic residues" evidence="12">
    <location>
        <begin position="252"/>
        <end position="266"/>
    </location>
</feature>
<dbReference type="Gene3D" id="3.10.20.90">
    <property type="entry name" value="Phosphatidylinositol 3-kinase Catalytic Subunit, Chain A, domain 1"/>
    <property type="match status" value="1"/>
</dbReference>
<dbReference type="GO" id="GO:0005794">
    <property type="term" value="C:Golgi apparatus"/>
    <property type="evidence" value="ECO:0007669"/>
    <property type="project" value="UniProtKB-SubCell"/>
</dbReference>
<dbReference type="GO" id="GO:0061025">
    <property type="term" value="P:membrane fusion"/>
    <property type="evidence" value="ECO:0007669"/>
    <property type="project" value="TreeGrafter"/>
</dbReference>
<dbReference type="InterPro" id="IPR013106">
    <property type="entry name" value="Ig_V-set"/>
</dbReference>
<name>A0A8B9NXH5_APTOW</name>
<evidence type="ECO:0000256" key="8">
    <source>
        <dbReference type="ARBA" id="ARBA00023180"/>
    </source>
</evidence>
<dbReference type="InterPro" id="IPR013783">
    <property type="entry name" value="Ig-like_fold"/>
</dbReference>
<feature type="domain" description="Ig-like" evidence="15">
    <location>
        <begin position="30"/>
        <end position="117"/>
    </location>
</feature>
<protein>
    <submittedName>
        <fullName evidence="17">NSFL1 cofactor</fullName>
    </submittedName>
</protein>
<evidence type="ECO:0000256" key="4">
    <source>
        <dbReference type="ARBA" id="ARBA00022490"/>
    </source>
</evidence>
<dbReference type="Pfam" id="PF07686">
    <property type="entry name" value="V-set"/>
    <property type="match status" value="1"/>
</dbReference>
<comment type="subcellular location">
    <subcellularLocation>
        <location evidence="2">Cytoplasm</location>
        <location evidence="2">Cytoskeleton</location>
        <location evidence="2">Microtubule organizing center</location>
        <location evidence="2">Centrosome</location>
    </subcellularLocation>
    <subcellularLocation>
        <location evidence="3">Golgi apparatus</location>
    </subcellularLocation>
    <subcellularLocation>
        <location evidence="1">Nucleus</location>
    </subcellularLocation>
</comment>
<keyword evidence="5 13" id="KW-0732">Signal</keyword>
<dbReference type="PROSITE" id="PS51399">
    <property type="entry name" value="SEP"/>
    <property type="match status" value="1"/>
</dbReference>
<dbReference type="InterPro" id="IPR036179">
    <property type="entry name" value="Ig-like_dom_sf"/>
</dbReference>
<dbReference type="InterPro" id="IPR012989">
    <property type="entry name" value="SEP_domain"/>
</dbReference>
<evidence type="ECO:0000256" key="6">
    <source>
        <dbReference type="ARBA" id="ARBA00023034"/>
    </source>
</evidence>
<dbReference type="FunFam" id="3.10.20.90:FF:000093">
    <property type="entry name" value="NSFL1 (P97) cofactor (P47)"/>
    <property type="match status" value="1"/>
</dbReference>
<keyword evidence="4" id="KW-0963">Cytoplasm</keyword>
<dbReference type="SMART" id="SM00166">
    <property type="entry name" value="UBX"/>
    <property type="match status" value="1"/>
</dbReference>
<dbReference type="InterPro" id="IPR001012">
    <property type="entry name" value="UBX_dom"/>
</dbReference>
<organism evidence="17 18">
    <name type="scientific">Apteryx owenii</name>
    <name type="common">Little spotted kiwi</name>
    <dbReference type="NCBI Taxonomy" id="8824"/>
    <lineage>
        <taxon>Eukaryota</taxon>
        <taxon>Metazoa</taxon>
        <taxon>Chordata</taxon>
        <taxon>Craniata</taxon>
        <taxon>Vertebrata</taxon>
        <taxon>Euteleostomi</taxon>
        <taxon>Archelosauria</taxon>
        <taxon>Archosauria</taxon>
        <taxon>Dinosauria</taxon>
        <taxon>Saurischia</taxon>
        <taxon>Theropoda</taxon>
        <taxon>Coelurosauria</taxon>
        <taxon>Aves</taxon>
        <taxon>Palaeognathae</taxon>
        <taxon>Apterygiformes</taxon>
        <taxon>Apterygidae</taxon>
        <taxon>Apteryx</taxon>
    </lineage>
</organism>
<evidence type="ECO:0000256" key="12">
    <source>
        <dbReference type="SAM" id="MobiDB-lite"/>
    </source>
</evidence>
<dbReference type="Ensembl" id="ENSAOWT00000003562.1">
    <property type="protein sequence ID" value="ENSAOWP00000003117.1"/>
    <property type="gene ID" value="ENSAOWG00000002209.1"/>
</dbReference>
<keyword evidence="6" id="KW-0333">Golgi apparatus</keyword>
<dbReference type="PROSITE" id="PS50033">
    <property type="entry name" value="UBX"/>
    <property type="match status" value="1"/>
</dbReference>
<evidence type="ECO:0000256" key="9">
    <source>
        <dbReference type="ARBA" id="ARBA00023212"/>
    </source>
</evidence>
<evidence type="ECO:0000256" key="13">
    <source>
        <dbReference type="SAM" id="SignalP"/>
    </source>
</evidence>
<dbReference type="Gene3D" id="3.30.420.210">
    <property type="entry name" value="SEP domain"/>
    <property type="match status" value="1"/>
</dbReference>
<dbReference type="PANTHER" id="PTHR23333">
    <property type="entry name" value="UBX DOMAIN CONTAINING PROTEIN"/>
    <property type="match status" value="1"/>
</dbReference>
<dbReference type="SMART" id="SM00409">
    <property type="entry name" value="IG"/>
    <property type="match status" value="1"/>
</dbReference>
<keyword evidence="7" id="KW-1015">Disulfide bond</keyword>
<dbReference type="InterPro" id="IPR003599">
    <property type="entry name" value="Ig_sub"/>
</dbReference>
<dbReference type="Gene3D" id="2.60.40.10">
    <property type="entry name" value="Immunoglobulins"/>
    <property type="match status" value="1"/>
</dbReference>
<dbReference type="Pfam" id="PF00789">
    <property type="entry name" value="UBX"/>
    <property type="match status" value="1"/>
</dbReference>
<accession>A0A8B9NXH5</accession>
<dbReference type="FunFam" id="2.60.40.10:FF:000295">
    <property type="entry name" value="Tyrosine-protein phosphatase non-receptor type substrate 1"/>
    <property type="match status" value="1"/>
</dbReference>
<dbReference type="CDD" id="cd17162">
    <property type="entry name" value="UBX_UBXN2C"/>
    <property type="match status" value="1"/>
</dbReference>
<keyword evidence="9" id="KW-0206">Cytoskeleton</keyword>
<evidence type="ECO:0000259" key="15">
    <source>
        <dbReference type="PROSITE" id="PS50835"/>
    </source>
</evidence>
<evidence type="ECO:0000256" key="5">
    <source>
        <dbReference type="ARBA" id="ARBA00022729"/>
    </source>
</evidence>
<dbReference type="FunFam" id="3.30.420.210:FF:000001">
    <property type="entry name" value="NSFL1 (P97) cofactor (P47)"/>
    <property type="match status" value="1"/>
</dbReference>
<feature type="region of interest" description="Disordered" evidence="12">
    <location>
        <begin position="314"/>
        <end position="342"/>
    </location>
</feature>
<feature type="signal peptide" evidence="13">
    <location>
        <begin position="1"/>
        <end position="24"/>
    </location>
</feature>
<keyword evidence="10" id="KW-0539">Nucleus</keyword>
<dbReference type="GO" id="GO:0043130">
    <property type="term" value="F:ubiquitin binding"/>
    <property type="evidence" value="ECO:0007669"/>
    <property type="project" value="TreeGrafter"/>
</dbReference>
<dbReference type="InterPro" id="IPR029071">
    <property type="entry name" value="Ubiquitin-like_domsf"/>
</dbReference>
<evidence type="ECO:0000313" key="17">
    <source>
        <dbReference type="Ensembl" id="ENSAOWP00000003117.1"/>
    </source>
</evidence>
<dbReference type="Proteomes" id="UP000694424">
    <property type="component" value="Unplaced"/>
</dbReference>
<evidence type="ECO:0000313" key="18">
    <source>
        <dbReference type="Proteomes" id="UP000694424"/>
    </source>
</evidence>
<dbReference type="GO" id="GO:0007030">
    <property type="term" value="P:Golgi organization"/>
    <property type="evidence" value="ECO:0007669"/>
    <property type="project" value="TreeGrafter"/>
</dbReference>
<dbReference type="GO" id="GO:0043161">
    <property type="term" value="P:proteasome-mediated ubiquitin-dependent protein catabolic process"/>
    <property type="evidence" value="ECO:0007669"/>
    <property type="project" value="TreeGrafter"/>
</dbReference>
<evidence type="ECO:0000256" key="1">
    <source>
        <dbReference type="ARBA" id="ARBA00004123"/>
    </source>
</evidence>
<sequence>MAAAARAPAPTCLLLLLLCGGLGASSGPQPDRSIQLQQPQEEVSVSVGQTLTLRCSISGDDTAGPVKWLKALGSKNQTIYDQKGYSPRVTRAVNESGTNYTIHISNVQVEDAGTYYCVKFRKGDEQDEVYLSGRGTKVLVRASPASMAVSGPEHRVEPGSSVRFTCTRPAAAPALLTAPSPPQVSTSCSSIASGSGSCWRRGSSASASSSSSSAGCSEEIALASFYEDGGDDDILTLPQPTPSSISRGTAASDHRVTSFRDLVHAQEDDDEEEEGQRFYAGGSERSGQQIVGPPRKKSPNELVEDLFKGAKEHGAVAVDRTAKSSGETSKPKPFAGGGYRLGATPEEESAYVAGERRQNSAQDVHVVLKLWKSGFSLDSGELRSYQDPSNAQFLDDIRRGEVPAELRRLARGGQVNLDMEDHRDEDYVKPKSVFKAFTGEGQKLGSTVPQVMGTSSPAQQAENEAKASSAISIDESEPITNIQIRLADGGRLVQKFNHNHRIRDIRLFIVDARPAMAATSFILMTTFPNKELTDENQTLKEANLLNAVIVQRLI</sequence>
<evidence type="ECO:0000259" key="14">
    <source>
        <dbReference type="PROSITE" id="PS50033"/>
    </source>
</evidence>
<dbReference type="InterPro" id="IPR007110">
    <property type="entry name" value="Ig-like_dom"/>
</dbReference>
<proteinExistence type="predicted"/>
<evidence type="ECO:0000256" key="11">
    <source>
        <dbReference type="ARBA" id="ARBA00023319"/>
    </source>
</evidence>
<dbReference type="PANTHER" id="PTHR23333:SF24">
    <property type="entry name" value="NSFL1 COFACTOR P47"/>
    <property type="match status" value="1"/>
</dbReference>
<dbReference type="GO" id="GO:0005829">
    <property type="term" value="C:cytosol"/>
    <property type="evidence" value="ECO:0007669"/>
    <property type="project" value="TreeGrafter"/>
</dbReference>
<dbReference type="InterPro" id="IPR036241">
    <property type="entry name" value="NSFL1C_SEP_dom_sf"/>
</dbReference>
<keyword evidence="11" id="KW-0393">Immunoglobulin domain</keyword>
<dbReference type="AlphaFoldDB" id="A0A8B9NXH5"/>
<dbReference type="SUPFAM" id="SSF102848">
    <property type="entry name" value="NSFL1 (p97 ATPase) cofactor p47, SEP domain"/>
    <property type="match status" value="1"/>
</dbReference>
<dbReference type="GO" id="GO:0005813">
    <property type="term" value="C:centrosome"/>
    <property type="evidence" value="ECO:0007669"/>
    <property type="project" value="UniProtKB-SubCell"/>
</dbReference>
<dbReference type="SUPFAM" id="SSF54236">
    <property type="entry name" value="Ubiquitin-like"/>
    <property type="match status" value="1"/>
</dbReference>
<evidence type="ECO:0000256" key="3">
    <source>
        <dbReference type="ARBA" id="ARBA00004555"/>
    </source>
</evidence>
<evidence type="ECO:0000256" key="2">
    <source>
        <dbReference type="ARBA" id="ARBA00004300"/>
    </source>
</evidence>
<dbReference type="SUPFAM" id="SSF48726">
    <property type="entry name" value="Immunoglobulin"/>
    <property type="match status" value="1"/>
</dbReference>
<dbReference type="SMART" id="SM00408">
    <property type="entry name" value="IGc2"/>
    <property type="match status" value="1"/>
</dbReference>